<accession>A0A0S4TWI2</accession>
<evidence type="ECO:0000256" key="3">
    <source>
        <dbReference type="ARBA" id="ARBA00023237"/>
    </source>
</evidence>
<comment type="subcellular location">
    <subcellularLocation>
        <location evidence="5">Cell outer membrane</location>
    </subcellularLocation>
</comment>
<evidence type="ECO:0000256" key="4">
    <source>
        <dbReference type="RuleBase" id="RU004003"/>
    </source>
</evidence>
<protein>
    <submittedName>
        <fullName evidence="8">Putative type II secretory pathway, gspD-related protein</fullName>
    </submittedName>
</protein>
<dbReference type="Pfam" id="PF07660">
    <property type="entry name" value="STN"/>
    <property type="match status" value="1"/>
</dbReference>
<dbReference type="Gene3D" id="2.60.40.680">
    <property type="match status" value="1"/>
</dbReference>
<dbReference type="CDD" id="cd08547">
    <property type="entry name" value="Type_II_cohesin"/>
    <property type="match status" value="1"/>
</dbReference>
<dbReference type="InterPro" id="IPR011990">
    <property type="entry name" value="TPR-like_helical_dom_sf"/>
</dbReference>
<dbReference type="PROSITE" id="PS51257">
    <property type="entry name" value="PROKAR_LIPOPROTEIN"/>
    <property type="match status" value="1"/>
</dbReference>
<dbReference type="InterPro" id="IPR011662">
    <property type="entry name" value="Secretin/TonB_short_N"/>
</dbReference>
<feature type="domain" description="Secretin/TonB short N-terminal" evidence="7">
    <location>
        <begin position="207"/>
        <end position="258"/>
    </location>
</feature>
<dbReference type="Pfam" id="PF00963">
    <property type="entry name" value="Cohesin"/>
    <property type="match status" value="1"/>
</dbReference>
<organism evidence="8">
    <name type="scientific">Ralstonia solanacearum</name>
    <name type="common">Pseudomonas solanacearum</name>
    <dbReference type="NCBI Taxonomy" id="305"/>
    <lineage>
        <taxon>Bacteria</taxon>
        <taxon>Pseudomonadati</taxon>
        <taxon>Pseudomonadota</taxon>
        <taxon>Betaproteobacteria</taxon>
        <taxon>Burkholderiales</taxon>
        <taxon>Burkholderiaceae</taxon>
        <taxon>Ralstonia</taxon>
        <taxon>Ralstonia solanacearum species complex</taxon>
    </lineage>
</organism>
<comment type="similarity">
    <text evidence="4">Belongs to the bacterial secretin family.</text>
</comment>
<evidence type="ECO:0000256" key="6">
    <source>
        <dbReference type="SAM" id="MobiDB-lite"/>
    </source>
</evidence>
<dbReference type="GO" id="GO:0015627">
    <property type="term" value="C:type II protein secretion system complex"/>
    <property type="evidence" value="ECO:0007669"/>
    <property type="project" value="TreeGrafter"/>
</dbReference>
<dbReference type="InterPro" id="IPR001775">
    <property type="entry name" value="GspD/PilQ"/>
</dbReference>
<dbReference type="Pfam" id="PF00263">
    <property type="entry name" value="Secretin"/>
    <property type="match status" value="1"/>
</dbReference>
<keyword evidence="1 5" id="KW-0813">Transport</keyword>
<keyword evidence="3" id="KW-0998">Cell outer membrane</keyword>
<dbReference type="GO" id="GO:0000272">
    <property type="term" value="P:polysaccharide catabolic process"/>
    <property type="evidence" value="ECO:0007669"/>
    <property type="project" value="InterPro"/>
</dbReference>
<feature type="region of interest" description="Disordered" evidence="6">
    <location>
        <begin position="581"/>
        <end position="635"/>
    </location>
</feature>
<dbReference type="InterPro" id="IPR008965">
    <property type="entry name" value="CBM2/CBM3_carb-bd_dom_sf"/>
</dbReference>
<dbReference type="InterPro" id="IPR002102">
    <property type="entry name" value="Cohesin_dom"/>
</dbReference>
<proteinExistence type="inferred from homology"/>
<dbReference type="SMART" id="SM00965">
    <property type="entry name" value="STN"/>
    <property type="match status" value="1"/>
</dbReference>
<dbReference type="PATRIC" id="fig|305.106.peg.3765"/>
<dbReference type="SUPFAM" id="SSF49384">
    <property type="entry name" value="Carbohydrate-binding domain"/>
    <property type="match status" value="1"/>
</dbReference>
<evidence type="ECO:0000256" key="2">
    <source>
        <dbReference type="ARBA" id="ARBA00023136"/>
    </source>
</evidence>
<gene>
    <name evidence="8" type="ORF">RUN39_v1_740002</name>
</gene>
<dbReference type="GO" id="GO:0009306">
    <property type="term" value="P:protein secretion"/>
    <property type="evidence" value="ECO:0007669"/>
    <property type="project" value="InterPro"/>
</dbReference>
<dbReference type="InterPro" id="IPR005644">
    <property type="entry name" value="NolW-like"/>
</dbReference>
<dbReference type="GO" id="GO:0030246">
    <property type="term" value="F:carbohydrate binding"/>
    <property type="evidence" value="ECO:0007669"/>
    <property type="project" value="InterPro"/>
</dbReference>
<feature type="compositionally biased region" description="Polar residues" evidence="6">
    <location>
        <begin position="589"/>
        <end position="598"/>
    </location>
</feature>
<sequence length="764" mass="82038">MIRHNGVRWCAALLITLALCGCAEQRIRDDASGKLTDGAYEDALTTLDAGIVKYPESATLRVARRTTQDTIADRLIQQAGKELNAGKRTAAQATLKRLLEIEPQNDHALALLQSVKRDEQTAAALETAKQKAGSGAPEAALTAIEGALRGDPKNRRLLEAQAALEQQSRQRDLPQAKGGTSKQPINLDFRDASVRMIFEAMVRSTGINFILDKDVRPDLKTTVFIRQAKLEDALDLILSTTQLNKKMMNGSTILIYPNTPEKQRDYQDLVVRAFYLTNADAKQTGTMLKTMLKIREPYIDERANMVVIRESPDVVRLAERLVELQDRNDSEVVLEVEVLEVSSTKLTQLGIQYPNSFTLTPLSATGASSLTLSDFKGLNSDRIGVSTPSAVLNLRRELGDTDLLANPKIRAKNHEKAKILIGDKLPVITTTSTSTGFVSESVQYIDVGLKLEVEPSISPDDEVSMKINLEVSSLTNQITTRSGTVAYQIGTRSANTVLKLHDGETQLLAGLIKTQQTSSAARIPGLGDIPLLGRLFSSQTDNGVRNEIVLSITPRVVKPSHRPDTSFMEFWSGTETNARARRTLPDGQASANGKTGDSTPAAGAAPAATDQPAAANEQPTATASDDGGSIALTMSGPSAAKAGEAFWISLNLRTDTALRSMPLQLAYDKERFAFDGIEAGSLFSGQKAAPNLAKTDLPAVGRVMVTLSATDNAPLTGQGEWAKLRFRAKAAGTGAISVATATPVGLTTAPQPPQLPAPVSISVK</sequence>
<dbReference type="GO" id="GO:0009279">
    <property type="term" value="C:cell outer membrane"/>
    <property type="evidence" value="ECO:0007669"/>
    <property type="project" value="UniProtKB-SubCell"/>
</dbReference>
<dbReference type="PANTHER" id="PTHR30332:SF17">
    <property type="entry name" value="TYPE IV PILIATION SYSTEM PROTEIN DR_0774-RELATED"/>
    <property type="match status" value="1"/>
</dbReference>
<name>A0A0S4TWI2_RALSL</name>
<reference evidence="8" key="1">
    <citation type="submission" date="2015-10" db="EMBL/GenBank/DDBJ databases">
        <authorList>
            <person name="Gilbert D.G."/>
        </authorList>
    </citation>
    <scope>NUCLEOTIDE SEQUENCE</scope>
    <source>
        <strain evidence="8">Phyl III-seqv23</strain>
    </source>
</reference>
<dbReference type="AlphaFoldDB" id="A0A0S4TWI2"/>
<dbReference type="PRINTS" id="PR00811">
    <property type="entry name" value="BCTERIALGSPD"/>
</dbReference>
<dbReference type="InterPro" id="IPR004846">
    <property type="entry name" value="T2SS/T3SS_dom"/>
</dbReference>
<evidence type="ECO:0000256" key="1">
    <source>
        <dbReference type="ARBA" id="ARBA00022448"/>
    </source>
</evidence>
<evidence type="ECO:0000256" key="5">
    <source>
        <dbReference type="RuleBase" id="RU004004"/>
    </source>
</evidence>
<feature type="compositionally biased region" description="Low complexity" evidence="6">
    <location>
        <begin position="600"/>
        <end position="615"/>
    </location>
</feature>
<keyword evidence="2" id="KW-0472">Membrane</keyword>
<dbReference type="EMBL" id="LN899819">
    <property type="protein sequence ID" value="CUV14213.1"/>
    <property type="molecule type" value="Genomic_DNA"/>
</dbReference>
<feature type="region of interest" description="Disordered" evidence="6">
    <location>
        <begin position="164"/>
        <end position="185"/>
    </location>
</feature>
<evidence type="ECO:0000259" key="7">
    <source>
        <dbReference type="SMART" id="SM00965"/>
    </source>
</evidence>
<evidence type="ECO:0000313" key="8">
    <source>
        <dbReference type="EMBL" id="CUV14213.1"/>
    </source>
</evidence>
<dbReference type="InterPro" id="IPR050810">
    <property type="entry name" value="Bact_Secretion_Sys_Channel"/>
</dbReference>
<dbReference type="PANTHER" id="PTHR30332">
    <property type="entry name" value="PROBABLE GENERAL SECRETION PATHWAY PROTEIN D"/>
    <property type="match status" value="1"/>
</dbReference>
<dbReference type="Pfam" id="PF03958">
    <property type="entry name" value="Secretin_N"/>
    <property type="match status" value="1"/>
</dbReference>
<dbReference type="Gene3D" id="1.25.40.10">
    <property type="entry name" value="Tetratricopeptide repeat domain"/>
    <property type="match status" value="1"/>
</dbReference>